<dbReference type="EMBL" id="CAJNOR010016804">
    <property type="protein sequence ID" value="CAF1685949.1"/>
    <property type="molecule type" value="Genomic_DNA"/>
</dbReference>
<accession>A0A816HB83</accession>
<comment type="caution">
    <text evidence="2">The sequence shown here is derived from an EMBL/GenBank/DDBJ whole genome shotgun (WGS) entry which is preliminary data.</text>
</comment>
<keyword evidence="3" id="KW-1185">Reference proteome</keyword>
<proteinExistence type="predicted"/>
<feature type="non-terminal residue" evidence="2">
    <location>
        <position position="1"/>
    </location>
</feature>
<feature type="region of interest" description="Disordered" evidence="1">
    <location>
        <begin position="60"/>
        <end position="92"/>
    </location>
</feature>
<evidence type="ECO:0000256" key="1">
    <source>
        <dbReference type="SAM" id="MobiDB-lite"/>
    </source>
</evidence>
<protein>
    <submittedName>
        <fullName evidence="2">Uncharacterized protein</fullName>
    </submittedName>
</protein>
<feature type="compositionally biased region" description="Polar residues" evidence="1">
    <location>
        <begin position="78"/>
        <end position="88"/>
    </location>
</feature>
<gene>
    <name evidence="2" type="ORF">XAT740_LOCUS61923</name>
</gene>
<dbReference type="Proteomes" id="UP000663828">
    <property type="component" value="Unassembled WGS sequence"/>
</dbReference>
<evidence type="ECO:0000313" key="3">
    <source>
        <dbReference type="Proteomes" id="UP000663828"/>
    </source>
</evidence>
<evidence type="ECO:0000313" key="2">
    <source>
        <dbReference type="EMBL" id="CAF1685949.1"/>
    </source>
</evidence>
<sequence>LQENSDEKFTFVGYVGTGGKDISVFTKNSKAMFVWPGSKLCKAKHSERDDYGNLVIHLTNRQNREEEDEQSQEDGSNVIENESLSETSADVPINPRENEKHFVCSNKSCRNSCSRIHSSTHCRGFSFVNHNCSHHCGPGPRCFSCKAHVTKLYQCNQCNWRLCKSCCFIQN</sequence>
<organism evidence="2 3">
    <name type="scientific">Adineta ricciae</name>
    <name type="common">Rotifer</name>
    <dbReference type="NCBI Taxonomy" id="249248"/>
    <lineage>
        <taxon>Eukaryota</taxon>
        <taxon>Metazoa</taxon>
        <taxon>Spiralia</taxon>
        <taxon>Gnathifera</taxon>
        <taxon>Rotifera</taxon>
        <taxon>Eurotatoria</taxon>
        <taxon>Bdelloidea</taxon>
        <taxon>Adinetida</taxon>
        <taxon>Adinetidae</taxon>
        <taxon>Adineta</taxon>
    </lineage>
</organism>
<dbReference type="AlphaFoldDB" id="A0A816HB83"/>
<name>A0A816HB83_ADIRI</name>
<reference evidence="2" key="1">
    <citation type="submission" date="2021-02" db="EMBL/GenBank/DDBJ databases">
        <authorList>
            <person name="Nowell W R."/>
        </authorList>
    </citation>
    <scope>NUCLEOTIDE SEQUENCE</scope>
</reference>